<keyword evidence="3" id="KW-1185">Reference proteome</keyword>
<dbReference type="Proteomes" id="UP001595935">
    <property type="component" value="Unassembled WGS sequence"/>
</dbReference>
<feature type="signal peptide" evidence="1">
    <location>
        <begin position="1"/>
        <end position="19"/>
    </location>
</feature>
<dbReference type="EMBL" id="JBHSGV010000001">
    <property type="protein sequence ID" value="MFC4746350.1"/>
    <property type="molecule type" value="Genomic_DNA"/>
</dbReference>
<sequence>MKHQIILLLLLFFTLSSCSQNMVPPNFVETQQPKSNSSEKRELNYSKDGFDVQILNNKLKVNKAESNSKSILKISNGTLIGSNHGEWGGKLIFIPDDKNQSEIAIKEGNLKFVFLFQNNIYFIEGLAHGSFNYGDLYQLNYSENKFTYKKIIHFEDSPEAFSIYKNNIYIVGYQNFYRIDNFKKEVIFKDAFWSGLYPTSIAIIDEKNVYLGIRSGIVKLNLPQRQIVFYKYKKY</sequence>
<reference evidence="3" key="1">
    <citation type="journal article" date="2019" name="Int. J. Syst. Evol. Microbiol.">
        <title>The Global Catalogue of Microorganisms (GCM) 10K type strain sequencing project: providing services to taxonomists for standard genome sequencing and annotation.</title>
        <authorList>
            <consortium name="The Broad Institute Genomics Platform"/>
            <consortium name="The Broad Institute Genome Sequencing Center for Infectious Disease"/>
            <person name="Wu L."/>
            <person name="Ma J."/>
        </authorList>
    </citation>
    <scope>NUCLEOTIDE SEQUENCE [LARGE SCALE GENOMIC DNA]</scope>
    <source>
        <strain evidence="3">WYCCWR 13023</strain>
    </source>
</reference>
<dbReference type="PROSITE" id="PS51257">
    <property type="entry name" value="PROKAR_LIPOPROTEIN"/>
    <property type="match status" value="1"/>
</dbReference>
<gene>
    <name evidence="2" type="ORF">ACFO5S_02775</name>
</gene>
<comment type="caution">
    <text evidence="2">The sequence shown here is derived from an EMBL/GenBank/DDBJ whole genome shotgun (WGS) entry which is preliminary data.</text>
</comment>
<feature type="chain" id="PRO_5046399260" description="Lipoprotein" evidence="1">
    <location>
        <begin position="20"/>
        <end position="235"/>
    </location>
</feature>
<organism evidence="2 3">
    <name type="scientific">Flavobacterium branchiicola</name>
    <dbReference type="NCBI Taxonomy" id="1114875"/>
    <lineage>
        <taxon>Bacteria</taxon>
        <taxon>Pseudomonadati</taxon>
        <taxon>Bacteroidota</taxon>
        <taxon>Flavobacteriia</taxon>
        <taxon>Flavobacteriales</taxon>
        <taxon>Flavobacteriaceae</taxon>
        <taxon>Flavobacterium</taxon>
    </lineage>
</organism>
<accession>A0ABV9PBN1</accession>
<protein>
    <recommendedName>
        <fullName evidence="4">Lipoprotein</fullName>
    </recommendedName>
</protein>
<evidence type="ECO:0000313" key="3">
    <source>
        <dbReference type="Proteomes" id="UP001595935"/>
    </source>
</evidence>
<evidence type="ECO:0000256" key="1">
    <source>
        <dbReference type="SAM" id="SignalP"/>
    </source>
</evidence>
<proteinExistence type="predicted"/>
<evidence type="ECO:0000313" key="2">
    <source>
        <dbReference type="EMBL" id="MFC4746350.1"/>
    </source>
</evidence>
<name>A0ABV9PBN1_9FLAO</name>
<dbReference type="RefSeq" id="WP_213254411.1">
    <property type="nucleotide sequence ID" value="NZ_JAGYWA010000001.1"/>
</dbReference>
<keyword evidence="1" id="KW-0732">Signal</keyword>
<evidence type="ECO:0008006" key="4">
    <source>
        <dbReference type="Google" id="ProtNLM"/>
    </source>
</evidence>